<reference evidence="1" key="1">
    <citation type="submission" date="2022-08" db="EMBL/GenBank/DDBJ databases">
        <authorList>
            <person name="Kallberg Y."/>
            <person name="Tangrot J."/>
            <person name="Rosling A."/>
        </authorList>
    </citation>
    <scope>NUCLEOTIDE SEQUENCE</scope>
    <source>
        <strain evidence="1">Wild A</strain>
    </source>
</reference>
<proteinExistence type="predicted"/>
<organism evidence="1 2">
    <name type="scientific">Funneliformis geosporum</name>
    <dbReference type="NCBI Taxonomy" id="1117311"/>
    <lineage>
        <taxon>Eukaryota</taxon>
        <taxon>Fungi</taxon>
        <taxon>Fungi incertae sedis</taxon>
        <taxon>Mucoromycota</taxon>
        <taxon>Glomeromycotina</taxon>
        <taxon>Glomeromycetes</taxon>
        <taxon>Glomerales</taxon>
        <taxon>Glomeraceae</taxon>
        <taxon>Funneliformis</taxon>
    </lineage>
</organism>
<dbReference type="Proteomes" id="UP001153678">
    <property type="component" value="Unassembled WGS sequence"/>
</dbReference>
<protein>
    <submittedName>
        <fullName evidence="1">3645_t:CDS:1</fullName>
    </submittedName>
</protein>
<feature type="non-terminal residue" evidence="1">
    <location>
        <position position="1"/>
    </location>
</feature>
<evidence type="ECO:0000313" key="2">
    <source>
        <dbReference type="Proteomes" id="UP001153678"/>
    </source>
</evidence>
<accession>A0A9W4X7B6</accession>
<dbReference type="Gene3D" id="3.40.50.300">
    <property type="entry name" value="P-loop containing nucleotide triphosphate hydrolases"/>
    <property type="match status" value="1"/>
</dbReference>
<keyword evidence="2" id="KW-1185">Reference proteome</keyword>
<dbReference type="EMBL" id="CAMKVN010023417">
    <property type="protein sequence ID" value="CAI2200127.1"/>
    <property type="molecule type" value="Genomic_DNA"/>
</dbReference>
<name>A0A9W4X7B6_9GLOM</name>
<evidence type="ECO:0000313" key="1">
    <source>
        <dbReference type="EMBL" id="CAI2200127.1"/>
    </source>
</evidence>
<gene>
    <name evidence="1" type="ORF">FWILDA_LOCUS19416</name>
</gene>
<sequence length="91" mass="10329">ITPSENNKYVLRNAQTGSVLSVFGTKYPILDHEEITIPIIRRAAPHIENEKLINLNETDNLCKVMYIAPTKALTAEIVKKLGDRLKWLDVK</sequence>
<dbReference type="InterPro" id="IPR027417">
    <property type="entry name" value="P-loop_NTPase"/>
</dbReference>
<comment type="caution">
    <text evidence="1">The sequence shown here is derived from an EMBL/GenBank/DDBJ whole genome shotgun (WGS) entry which is preliminary data.</text>
</comment>
<feature type="non-terminal residue" evidence="1">
    <location>
        <position position="91"/>
    </location>
</feature>
<dbReference type="AlphaFoldDB" id="A0A9W4X7B6"/>